<dbReference type="Proteomes" id="UP000742786">
    <property type="component" value="Unassembled WGS sequence"/>
</dbReference>
<organism evidence="1 2">
    <name type="scientific">Georgfuchsia toluolica</name>
    <dbReference type="NCBI Taxonomy" id="424218"/>
    <lineage>
        <taxon>Bacteria</taxon>
        <taxon>Pseudomonadati</taxon>
        <taxon>Pseudomonadota</taxon>
        <taxon>Betaproteobacteria</taxon>
        <taxon>Nitrosomonadales</taxon>
        <taxon>Sterolibacteriaceae</taxon>
        <taxon>Georgfuchsia</taxon>
    </lineage>
</organism>
<dbReference type="EMBL" id="CAJQUM010000001">
    <property type="protein sequence ID" value="CAG4883276.1"/>
    <property type="molecule type" value="Genomic_DNA"/>
</dbReference>
<reference evidence="1" key="1">
    <citation type="submission" date="2021-04" db="EMBL/GenBank/DDBJ databases">
        <authorList>
            <person name="Hornung B."/>
        </authorList>
    </citation>
    <scope>NUCLEOTIDE SEQUENCE</scope>
    <source>
        <strain evidence="1">G5G6</strain>
    </source>
</reference>
<keyword evidence="2" id="KW-1185">Reference proteome</keyword>
<name>A0A916J3G8_9PROT</name>
<proteinExistence type="predicted"/>
<gene>
    <name evidence="1" type="ORF">GTOL_11158</name>
</gene>
<protein>
    <submittedName>
        <fullName evidence="1">Uncharacterized protein</fullName>
    </submittedName>
</protein>
<sequence>MEERVGVVDSYQLATHVLKQDVARESAVHHVHVHFPHAPANVDRLLEVVEEFDIAGLVEVELFQIFVQSQYLVELAAPEAVVILDEWPDRHAKTLLPLKLLGLGLDQHHGQVAAAVLEAPVPTLHGRQRKLFRAVLHAVPAKVDPEPTEKRRPRRNRVGRIEKPGRRLFQVSLLVKFETWNSWRCHFRLNDGNVGHDLPPNFDCFKFPHIAFNTSTGVSNNLYGGIMRFIWRSINSFIQFLLKLSIGCCQILRNLLNPRRW</sequence>
<comment type="caution">
    <text evidence="1">The sequence shown here is derived from an EMBL/GenBank/DDBJ whole genome shotgun (WGS) entry which is preliminary data.</text>
</comment>
<dbReference type="AlphaFoldDB" id="A0A916J3G8"/>
<accession>A0A916J3G8</accession>
<evidence type="ECO:0000313" key="1">
    <source>
        <dbReference type="EMBL" id="CAG4883276.1"/>
    </source>
</evidence>
<evidence type="ECO:0000313" key="2">
    <source>
        <dbReference type="Proteomes" id="UP000742786"/>
    </source>
</evidence>